<gene>
    <name evidence="3" type="primary">GmSGT2_1</name>
    <name evidence="3" type="ORF">CFP56_041750</name>
</gene>
<dbReference type="PANTHER" id="PTHR48047">
    <property type="entry name" value="GLYCOSYLTRANSFERASE"/>
    <property type="match status" value="1"/>
</dbReference>
<dbReference type="PANTHER" id="PTHR48047:SF150">
    <property type="entry name" value="SOLANIDINE UDP-GLUCOSE GLUCOSYLTRANSFERASE 1"/>
    <property type="match status" value="1"/>
</dbReference>
<comment type="caution">
    <text evidence="3">The sequence shown here is derived from an EMBL/GenBank/DDBJ whole genome shotgun (WGS) entry which is preliminary data.</text>
</comment>
<dbReference type="AlphaFoldDB" id="A0AAW0IUY8"/>
<reference evidence="3 4" key="1">
    <citation type="journal article" date="2018" name="Sci. Data">
        <title>The draft genome sequence of cork oak.</title>
        <authorList>
            <person name="Ramos A.M."/>
            <person name="Usie A."/>
            <person name="Barbosa P."/>
            <person name="Barros P.M."/>
            <person name="Capote T."/>
            <person name="Chaves I."/>
            <person name="Simoes F."/>
            <person name="Abreu I."/>
            <person name="Carrasquinho I."/>
            <person name="Faro C."/>
            <person name="Guimaraes J.B."/>
            <person name="Mendonca D."/>
            <person name="Nobrega F."/>
            <person name="Rodrigues L."/>
            <person name="Saibo N.J.M."/>
            <person name="Varela M.C."/>
            <person name="Egas C."/>
            <person name="Matos J."/>
            <person name="Miguel C.M."/>
            <person name="Oliveira M.M."/>
            <person name="Ricardo C.P."/>
            <person name="Goncalves S."/>
        </authorList>
    </citation>
    <scope>NUCLEOTIDE SEQUENCE [LARGE SCALE GENOMIC DNA]</scope>
    <source>
        <strain evidence="4">cv. HL8</strain>
    </source>
</reference>
<dbReference type="SUPFAM" id="SSF53756">
    <property type="entry name" value="UDP-Glycosyltransferase/glycogen phosphorylase"/>
    <property type="match status" value="1"/>
</dbReference>
<keyword evidence="4" id="KW-1185">Reference proteome</keyword>
<proteinExistence type="inferred from homology"/>
<dbReference type="Gene3D" id="3.40.50.2000">
    <property type="entry name" value="Glycogen Phosphorylase B"/>
    <property type="match status" value="1"/>
</dbReference>
<keyword evidence="2 3" id="KW-0808">Transferase</keyword>
<evidence type="ECO:0000313" key="3">
    <source>
        <dbReference type="EMBL" id="KAK7818145.1"/>
    </source>
</evidence>
<dbReference type="GO" id="GO:0035251">
    <property type="term" value="F:UDP-glucosyltransferase activity"/>
    <property type="evidence" value="ECO:0007669"/>
    <property type="project" value="TreeGrafter"/>
</dbReference>
<comment type="similarity">
    <text evidence="1">Belongs to the UDP-glycosyltransferase family.</text>
</comment>
<keyword evidence="2 3" id="KW-0328">Glycosyltransferase</keyword>
<evidence type="ECO:0000313" key="4">
    <source>
        <dbReference type="Proteomes" id="UP000237347"/>
    </source>
</evidence>
<evidence type="ECO:0000256" key="2">
    <source>
        <dbReference type="ARBA" id="ARBA00022676"/>
    </source>
</evidence>
<name>A0AAW0IUY8_QUESU</name>
<dbReference type="EMBL" id="PKMF04000841">
    <property type="protein sequence ID" value="KAK7818145.1"/>
    <property type="molecule type" value="Genomic_DNA"/>
</dbReference>
<sequence>MENELKVIFLPFFLAPGHLIPIVDTARLFAMHGVNVTIITTPAKALLFQKAIDRDANSGHQIKTDVLQFPSDLVGLPQEIENFNTVDFP</sequence>
<dbReference type="Proteomes" id="UP000237347">
    <property type="component" value="Unassembled WGS sequence"/>
</dbReference>
<evidence type="ECO:0000256" key="1">
    <source>
        <dbReference type="ARBA" id="ARBA00009995"/>
    </source>
</evidence>
<organism evidence="3 4">
    <name type="scientific">Quercus suber</name>
    <name type="common">Cork oak</name>
    <dbReference type="NCBI Taxonomy" id="58331"/>
    <lineage>
        <taxon>Eukaryota</taxon>
        <taxon>Viridiplantae</taxon>
        <taxon>Streptophyta</taxon>
        <taxon>Embryophyta</taxon>
        <taxon>Tracheophyta</taxon>
        <taxon>Spermatophyta</taxon>
        <taxon>Magnoliopsida</taxon>
        <taxon>eudicotyledons</taxon>
        <taxon>Gunneridae</taxon>
        <taxon>Pentapetalae</taxon>
        <taxon>rosids</taxon>
        <taxon>fabids</taxon>
        <taxon>Fagales</taxon>
        <taxon>Fagaceae</taxon>
        <taxon>Quercus</taxon>
    </lineage>
</organism>
<accession>A0AAW0IUY8</accession>
<protein>
    <submittedName>
        <fullName evidence="3">Soyasapogenol b glucuronide galactosyltransferase</fullName>
    </submittedName>
</protein>